<feature type="transmembrane region" description="Helical" evidence="12">
    <location>
        <begin position="216"/>
        <end position="235"/>
    </location>
</feature>
<keyword evidence="4" id="KW-1003">Cell membrane</keyword>
<comment type="caution">
    <text evidence="13">The sequence shown here is derived from an EMBL/GenBank/DDBJ whole genome shotgun (WGS) entry which is preliminary data.</text>
</comment>
<dbReference type="GO" id="GO:0000287">
    <property type="term" value="F:magnesium ion binding"/>
    <property type="evidence" value="ECO:0007669"/>
    <property type="project" value="TreeGrafter"/>
</dbReference>
<comment type="catalytic activity">
    <reaction evidence="10">
        <text>Mg(2+)(in) = Mg(2+)(out)</text>
        <dbReference type="Rhea" id="RHEA:29827"/>
        <dbReference type="ChEBI" id="CHEBI:18420"/>
    </reaction>
</comment>
<evidence type="ECO:0000313" key="14">
    <source>
        <dbReference type="Proteomes" id="UP000533476"/>
    </source>
</evidence>
<dbReference type="GO" id="GO:0005886">
    <property type="term" value="C:plasma membrane"/>
    <property type="evidence" value="ECO:0007669"/>
    <property type="project" value="UniProtKB-SubCell"/>
</dbReference>
<organism evidence="13 14">
    <name type="scientific">Sulfobacillus harzensis</name>
    <dbReference type="NCBI Taxonomy" id="2729629"/>
    <lineage>
        <taxon>Bacteria</taxon>
        <taxon>Bacillati</taxon>
        <taxon>Bacillota</taxon>
        <taxon>Clostridia</taxon>
        <taxon>Eubacteriales</taxon>
        <taxon>Clostridiales Family XVII. Incertae Sedis</taxon>
        <taxon>Sulfobacillus</taxon>
    </lineage>
</organism>
<dbReference type="PANTHER" id="PTHR46494">
    <property type="entry name" value="CORA FAMILY METAL ION TRANSPORTER (EUROFUNG)"/>
    <property type="match status" value="1"/>
</dbReference>
<keyword evidence="8" id="KW-0406">Ion transport</keyword>
<keyword evidence="3" id="KW-0813">Transport</keyword>
<keyword evidence="9 12" id="KW-0472">Membrane</keyword>
<keyword evidence="5 12" id="KW-0812">Transmembrane</keyword>
<evidence type="ECO:0000256" key="3">
    <source>
        <dbReference type="ARBA" id="ARBA00022448"/>
    </source>
</evidence>
<evidence type="ECO:0000256" key="9">
    <source>
        <dbReference type="ARBA" id="ARBA00023136"/>
    </source>
</evidence>
<evidence type="ECO:0000256" key="8">
    <source>
        <dbReference type="ARBA" id="ARBA00023065"/>
    </source>
</evidence>
<dbReference type="Proteomes" id="UP000533476">
    <property type="component" value="Unassembled WGS sequence"/>
</dbReference>
<dbReference type="SUPFAM" id="SSF144083">
    <property type="entry name" value="Magnesium transport protein CorA, transmembrane region"/>
    <property type="match status" value="1"/>
</dbReference>
<dbReference type="InterPro" id="IPR002523">
    <property type="entry name" value="MgTranspt_CorA/ZnTranspt_ZntB"/>
</dbReference>
<accession>A0A7Y0L4L1</accession>
<evidence type="ECO:0000256" key="7">
    <source>
        <dbReference type="ARBA" id="ARBA00022989"/>
    </source>
</evidence>
<dbReference type="GO" id="GO:0015095">
    <property type="term" value="F:magnesium ion transmembrane transporter activity"/>
    <property type="evidence" value="ECO:0007669"/>
    <property type="project" value="TreeGrafter"/>
</dbReference>
<feature type="transmembrane region" description="Helical" evidence="12">
    <location>
        <begin position="247"/>
        <end position="267"/>
    </location>
</feature>
<evidence type="ECO:0000256" key="6">
    <source>
        <dbReference type="ARBA" id="ARBA00022842"/>
    </source>
</evidence>
<dbReference type="FunFam" id="1.20.58.340:FF:000004">
    <property type="entry name" value="Magnesium transport protein CorA"/>
    <property type="match status" value="1"/>
</dbReference>
<dbReference type="GO" id="GO:0015087">
    <property type="term" value="F:cobalt ion transmembrane transporter activity"/>
    <property type="evidence" value="ECO:0007669"/>
    <property type="project" value="TreeGrafter"/>
</dbReference>
<comment type="function">
    <text evidence="11">Mediates influx of magnesium ions. Alternates between open and closed states. Activated by low cytoplasmic Mg(2+) levels. Inactive when cytoplasmic Mg(2+) levels are high.</text>
</comment>
<sequence>MQNAIRQAGFSWLGGGSGDRAEFDDFQRFYHLRVYDLNWARGRARVEATPVVVYVEDGRVISWSSRHLAAAWDVRRTLEENPEWVQSGARLVYYFMDALVGGLFSFMDAINDRIDQIDQRAFRARRQQAVQTEIFHVKREIFRTRRILASMRDAVSQLARYWSTHNADDSFYYMELYDHMIRLFDTVDTYRELINSALDLSMSAVSNRLNEIVKTLTLVTTVLLPASLMAALYGMNFDYLPLAHHRWGFPVIMGIIGAISATLYWMFRRRRWL</sequence>
<keyword evidence="7 12" id="KW-1133">Transmembrane helix</keyword>
<evidence type="ECO:0000313" key="13">
    <source>
        <dbReference type="EMBL" id="NMP22290.1"/>
    </source>
</evidence>
<dbReference type="Pfam" id="PF01544">
    <property type="entry name" value="CorA"/>
    <property type="match status" value="1"/>
</dbReference>
<evidence type="ECO:0000256" key="11">
    <source>
        <dbReference type="ARBA" id="ARBA00045497"/>
    </source>
</evidence>
<name>A0A7Y0L4L1_9FIRM</name>
<comment type="subcellular location">
    <subcellularLocation>
        <location evidence="1">Cell membrane</location>
        <topology evidence="1">Multi-pass membrane protein</topology>
    </subcellularLocation>
</comment>
<keyword evidence="14" id="KW-1185">Reference proteome</keyword>
<dbReference type="InterPro" id="IPR045863">
    <property type="entry name" value="CorA_TM1_TM2"/>
</dbReference>
<gene>
    <name evidence="13" type="ORF">HIJ39_07980</name>
</gene>
<dbReference type="EMBL" id="JABBVZ010000020">
    <property type="protein sequence ID" value="NMP22290.1"/>
    <property type="molecule type" value="Genomic_DNA"/>
</dbReference>
<dbReference type="Gene3D" id="1.20.58.340">
    <property type="entry name" value="Magnesium transport protein CorA, transmembrane region"/>
    <property type="match status" value="2"/>
</dbReference>
<dbReference type="AlphaFoldDB" id="A0A7Y0L4L1"/>
<comment type="similarity">
    <text evidence="2">Belongs to the CorA metal ion transporter (MIT) (TC 1.A.35) family.</text>
</comment>
<dbReference type="InterPro" id="IPR045861">
    <property type="entry name" value="CorA_cytoplasmic_dom"/>
</dbReference>
<evidence type="ECO:0000256" key="5">
    <source>
        <dbReference type="ARBA" id="ARBA00022692"/>
    </source>
</evidence>
<evidence type="ECO:0000256" key="12">
    <source>
        <dbReference type="SAM" id="Phobius"/>
    </source>
</evidence>
<dbReference type="RefSeq" id="WP_169098459.1">
    <property type="nucleotide sequence ID" value="NZ_JABBVZ010000020.1"/>
</dbReference>
<evidence type="ECO:0000256" key="10">
    <source>
        <dbReference type="ARBA" id="ARBA00034269"/>
    </source>
</evidence>
<evidence type="ECO:0000256" key="2">
    <source>
        <dbReference type="ARBA" id="ARBA00009765"/>
    </source>
</evidence>
<dbReference type="PANTHER" id="PTHR46494:SF1">
    <property type="entry name" value="CORA FAMILY METAL ION TRANSPORTER (EUROFUNG)"/>
    <property type="match status" value="1"/>
</dbReference>
<evidence type="ECO:0000256" key="4">
    <source>
        <dbReference type="ARBA" id="ARBA00022475"/>
    </source>
</evidence>
<evidence type="ECO:0000256" key="1">
    <source>
        <dbReference type="ARBA" id="ARBA00004651"/>
    </source>
</evidence>
<dbReference type="CDD" id="cd12822">
    <property type="entry name" value="TmCorA-like"/>
    <property type="match status" value="1"/>
</dbReference>
<proteinExistence type="inferred from homology"/>
<keyword evidence="6" id="KW-0460">Magnesium</keyword>
<reference evidence="13 14" key="1">
    <citation type="submission" date="2020-04" db="EMBL/GenBank/DDBJ databases">
        <authorList>
            <person name="Zhang R."/>
            <person name="Schippers A."/>
        </authorList>
    </citation>
    <scope>NUCLEOTIDE SEQUENCE [LARGE SCALE GENOMIC DNA]</scope>
    <source>
        <strain evidence="13 14">DSM 109850</strain>
    </source>
</reference>
<dbReference type="SUPFAM" id="SSF143865">
    <property type="entry name" value="CorA soluble domain-like"/>
    <property type="match status" value="1"/>
</dbReference>
<dbReference type="GO" id="GO:0050897">
    <property type="term" value="F:cobalt ion binding"/>
    <property type="evidence" value="ECO:0007669"/>
    <property type="project" value="TreeGrafter"/>
</dbReference>
<protein>
    <submittedName>
        <fullName evidence="13">Magnesium transporter CorA family protein</fullName>
    </submittedName>
</protein>